<dbReference type="CDD" id="cd06827">
    <property type="entry name" value="PLPDE_III_AR_proteobact"/>
    <property type="match status" value="1"/>
</dbReference>
<dbReference type="FunFam" id="3.20.20.10:FF:000002">
    <property type="entry name" value="Alanine racemase"/>
    <property type="match status" value="1"/>
</dbReference>
<dbReference type="GO" id="GO:0005829">
    <property type="term" value="C:cytosol"/>
    <property type="evidence" value="ECO:0007669"/>
    <property type="project" value="TreeGrafter"/>
</dbReference>
<dbReference type="InterPro" id="IPR029066">
    <property type="entry name" value="PLP-binding_barrel"/>
</dbReference>
<dbReference type="HAMAP" id="MF_01201">
    <property type="entry name" value="Ala_racemase"/>
    <property type="match status" value="1"/>
</dbReference>
<evidence type="ECO:0000256" key="7">
    <source>
        <dbReference type="HAMAP-Rule" id="MF_01201"/>
    </source>
</evidence>
<evidence type="ECO:0000256" key="8">
    <source>
        <dbReference type="PIRSR" id="PIRSR600821-50"/>
    </source>
</evidence>
<feature type="domain" description="Alanine racemase C-terminal" evidence="10">
    <location>
        <begin position="231"/>
        <end position="355"/>
    </location>
</feature>
<protein>
    <recommendedName>
        <fullName evidence="4 7">Alanine racemase</fullName>
        <ecNumber evidence="4 7">5.1.1.1</ecNumber>
    </recommendedName>
</protein>
<comment type="pathway">
    <text evidence="7">Amino-acid biosynthesis; D-alanine biosynthesis; D-alanine from L-alanine: step 1/1.</text>
</comment>
<dbReference type="Gene3D" id="2.40.37.10">
    <property type="entry name" value="Lyase, Ornithine Decarboxylase, Chain A, domain 1"/>
    <property type="match status" value="1"/>
</dbReference>
<comment type="function">
    <text evidence="7">Catalyzes the interconversion of L-alanine and D-alanine. May also act on other amino acids.</text>
</comment>
<sequence>MPRPIAARIHPNAIAHNLALVRQKAPASRVWAVVKANAYGHGIERVYPALDAADGIALLDLDEAVRVRELGWTKPVLLLEGIFDAADIEIADRYRLTVAVHGHDQLNMLTAAKPSRPIDIQLKMNSGMNRLGFRPDAFRAAWERAAAAPSIGKIALMTHFANADEGEIDWQIRLFDAATAGLPGERTLSNSAAVLWHPRAHRDWVRPGTILYGASPTGAVRDIADVPLRAAMTVTSRIIGVQTVTAGETVGYGRRFTAEREMRIGVVACGYADGYPRHAPTGTPIAVDGVRTQVVGRVSMDMLTVDLTPCPTAGVGSAVELWGTQVRVDEVAEAAGTIGYELMCALARRVPVGVDPLDATAHQLICGTRTGSFGR</sequence>
<organism evidence="11 12">
    <name type="scientific">Burkholderia singularis</name>
    <dbReference type="NCBI Taxonomy" id="1503053"/>
    <lineage>
        <taxon>Bacteria</taxon>
        <taxon>Pseudomonadati</taxon>
        <taxon>Pseudomonadota</taxon>
        <taxon>Betaproteobacteria</taxon>
        <taxon>Burkholderiales</taxon>
        <taxon>Burkholderiaceae</taxon>
        <taxon>Burkholderia</taxon>
        <taxon>pseudomallei group</taxon>
    </lineage>
</organism>
<dbReference type="SMART" id="SM01005">
    <property type="entry name" value="Ala_racemase_C"/>
    <property type="match status" value="1"/>
</dbReference>
<comment type="cofactor">
    <cofactor evidence="2 7 8">
        <name>pyridoxal 5'-phosphate</name>
        <dbReference type="ChEBI" id="CHEBI:597326"/>
    </cofactor>
</comment>
<dbReference type="InterPro" id="IPR011079">
    <property type="entry name" value="Ala_racemase_C"/>
</dbReference>
<keyword evidence="6 7" id="KW-0413">Isomerase</keyword>
<dbReference type="InterPro" id="IPR000821">
    <property type="entry name" value="Ala_racemase"/>
</dbReference>
<dbReference type="GO" id="GO:0030632">
    <property type="term" value="P:D-alanine biosynthetic process"/>
    <property type="evidence" value="ECO:0007669"/>
    <property type="project" value="UniProtKB-UniRule"/>
</dbReference>
<evidence type="ECO:0000256" key="5">
    <source>
        <dbReference type="ARBA" id="ARBA00022898"/>
    </source>
</evidence>
<dbReference type="InterPro" id="IPR020622">
    <property type="entry name" value="Ala_racemase_pyridoxalP-BS"/>
</dbReference>
<dbReference type="RefSeq" id="WP_059514632.1">
    <property type="nucleotide sequence ID" value="NZ_LOWA01000018.1"/>
</dbReference>
<dbReference type="PROSITE" id="PS00395">
    <property type="entry name" value="ALANINE_RACEMASE"/>
    <property type="match status" value="1"/>
</dbReference>
<evidence type="ECO:0000313" key="12">
    <source>
        <dbReference type="Proteomes" id="UP000062788"/>
    </source>
</evidence>
<dbReference type="SUPFAM" id="SSF51419">
    <property type="entry name" value="PLP-binding barrel"/>
    <property type="match status" value="1"/>
</dbReference>
<dbReference type="PANTHER" id="PTHR30511">
    <property type="entry name" value="ALANINE RACEMASE"/>
    <property type="match status" value="1"/>
</dbReference>
<dbReference type="NCBIfam" id="TIGR00492">
    <property type="entry name" value="alr"/>
    <property type="match status" value="1"/>
</dbReference>
<dbReference type="EC" id="5.1.1.1" evidence="4 7"/>
<feature type="binding site" evidence="7 9">
    <location>
        <position position="300"/>
    </location>
    <ligand>
        <name>substrate</name>
    </ligand>
</feature>
<dbReference type="PANTHER" id="PTHR30511:SF0">
    <property type="entry name" value="ALANINE RACEMASE, CATABOLIC-RELATED"/>
    <property type="match status" value="1"/>
</dbReference>
<feature type="active site" description="Proton acceptor; specific for D-alanine" evidence="7">
    <location>
        <position position="35"/>
    </location>
</feature>
<gene>
    <name evidence="11" type="ORF">WS67_07230</name>
</gene>
<dbReference type="AlphaFoldDB" id="A0A103E537"/>
<dbReference type="InterPro" id="IPR009006">
    <property type="entry name" value="Ala_racemase/Decarboxylase_C"/>
</dbReference>
<evidence type="ECO:0000256" key="9">
    <source>
        <dbReference type="PIRSR" id="PIRSR600821-52"/>
    </source>
</evidence>
<feature type="binding site" evidence="7 9">
    <location>
        <position position="130"/>
    </location>
    <ligand>
        <name>substrate</name>
    </ligand>
</feature>
<dbReference type="OrthoDB" id="9813814at2"/>
<evidence type="ECO:0000256" key="1">
    <source>
        <dbReference type="ARBA" id="ARBA00000316"/>
    </source>
</evidence>
<comment type="caution">
    <text evidence="11">The sequence shown here is derived from an EMBL/GenBank/DDBJ whole genome shotgun (WGS) entry which is preliminary data.</text>
</comment>
<dbReference type="Pfam" id="PF01168">
    <property type="entry name" value="Ala_racemase_N"/>
    <property type="match status" value="1"/>
</dbReference>
<evidence type="ECO:0000256" key="4">
    <source>
        <dbReference type="ARBA" id="ARBA00013089"/>
    </source>
</evidence>
<dbReference type="FunFam" id="2.40.37.10:FF:000002">
    <property type="entry name" value="Alanine racemase"/>
    <property type="match status" value="1"/>
</dbReference>
<dbReference type="Proteomes" id="UP000062788">
    <property type="component" value="Unassembled WGS sequence"/>
</dbReference>
<evidence type="ECO:0000256" key="3">
    <source>
        <dbReference type="ARBA" id="ARBA00007880"/>
    </source>
</evidence>
<reference evidence="11 12" key="1">
    <citation type="submission" date="2015-11" db="EMBL/GenBank/DDBJ databases">
        <title>Expanding the genomic diversity of Burkholderia species for the development of highly accurate diagnostics.</title>
        <authorList>
            <person name="Sahl J."/>
            <person name="Keim P."/>
            <person name="Wagner D."/>
        </authorList>
    </citation>
    <scope>NUCLEOTIDE SEQUENCE [LARGE SCALE GENOMIC DNA]</scope>
    <source>
        <strain evidence="11 12">TSV85</strain>
    </source>
</reference>
<keyword evidence="5 7" id="KW-0663">Pyridoxal phosphate</keyword>
<evidence type="ECO:0000256" key="2">
    <source>
        <dbReference type="ARBA" id="ARBA00001933"/>
    </source>
</evidence>
<keyword evidence="12" id="KW-1185">Reference proteome</keyword>
<dbReference type="GO" id="GO:0008784">
    <property type="term" value="F:alanine racemase activity"/>
    <property type="evidence" value="ECO:0007669"/>
    <property type="project" value="UniProtKB-UniRule"/>
</dbReference>
<name>A0A103E537_9BURK</name>
<dbReference type="Pfam" id="PF00842">
    <property type="entry name" value="Ala_racemase_C"/>
    <property type="match status" value="1"/>
</dbReference>
<accession>A0A103E537</accession>
<evidence type="ECO:0000256" key="6">
    <source>
        <dbReference type="ARBA" id="ARBA00023235"/>
    </source>
</evidence>
<comment type="catalytic activity">
    <reaction evidence="1 7">
        <text>L-alanine = D-alanine</text>
        <dbReference type="Rhea" id="RHEA:20249"/>
        <dbReference type="ChEBI" id="CHEBI:57416"/>
        <dbReference type="ChEBI" id="CHEBI:57972"/>
        <dbReference type="EC" id="5.1.1.1"/>
    </reaction>
</comment>
<dbReference type="SUPFAM" id="SSF50621">
    <property type="entry name" value="Alanine racemase C-terminal domain-like"/>
    <property type="match status" value="1"/>
</dbReference>
<dbReference type="UniPathway" id="UPA00042">
    <property type="reaction ID" value="UER00497"/>
</dbReference>
<comment type="similarity">
    <text evidence="3 7">Belongs to the alanine racemase family.</text>
</comment>
<proteinExistence type="inferred from homology"/>
<evidence type="ECO:0000259" key="10">
    <source>
        <dbReference type="SMART" id="SM01005"/>
    </source>
</evidence>
<dbReference type="PRINTS" id="PR00992">
    <property type="entry name" value="ALARACEMASE"/>
</dbReference>
<dbReference type="GO" id="GO:0030170">
    <property type="term" value="F:pyridoxal phosphate binding"/>
    <property type="evidence" value="ECO:0007669"/>
    <property type="project" value="UniProtKB-UniRule"/>
</dbReference>
<evidence type="ECO:0000313" key="11">
    <source>
        <dbReference type="EMBL" id="KVE28529.1"/>
    </source>
</evidence>
<dbReference type="InterPro" id="IPR001608">
    <property type="entry name" value="Ala_racemase_N"/>
</dbReference>
<dbReference type="Gene3D" id="3.20.20.10">
    <property type="entry name" value="Alanine racemase"/>
    <property type="match status" value="1"/>
</dbReference>
<feature type="active site" description="Proton acceptor; specific for L-alanine" evidence="7">
    <location>
        <position position="252"/>
    </location>
</feature>
<feature type="modified residue" description="N6-(pyridoxal phosphate)lysine" evidence="7 8">
    <location>
        <position position="35"/>
    </location>
</feature>
<dbReference type="EMBL" id="LOWA01000018">
    <property type="protein sequence ID" value="KVE28529.1"/>
    <property type="molecule type" value="Genomic_DNA"/>
</dbReference>